<dbReference type="EMBL" id="MSIF01000008">
    <property type="protein sequence ID" value="OLF09661.1"/>
    <property type="molecule type" value="Genomic_DNA"/>
</dbReference>
<dbReference type="OrthoDB" id="634389at2"/>
<dbReference type="GO" id="GO:0016020">
    <property type="term" value="C:membrane"/>
    <property type="evidence" value="ECO:0007669"/>
    <property type="project" value="GOC"/>
</dbReference>
<dbReference type="Pfam" id="PF00487">
    <property type="entry name" value="FA_desaturase"/>
    <property type="match status" value="1"/>
</dbReference>
<organism evidence="4 5">
    <name type="scientific">Actinophytocola xinjiangensis</name>
    <dbReference type="NCBI Taxonomy" id="485602"/>
    <lineage>
        <taxon>Bacteria</taxon>
        <taxon>Bacillati</taxon>
        <taxon>Actinomycetota</taxon>
        <taxon>Actinomycetes</taxon>
        <taxon>Pseudonocardiales</taxon>
        <taxon>Pseudonocardiaceae</taxon>
    </lineage>
</organism>
<keyword evidence="5" id="KW-1185">Reference proteome</keyword>
<dbReference type="GO" id="GO:0046513">
    <property type="term" value="P:ceramide biosynthetic process"/>
    <property type="evidence" value="ECO:0007669"/>
    <property type="project" value="TreeGrafter"/>
</dbReference>
<evidence type="ECO:0000313" key="4">
    <source>
        <dbReference type="EMBL" id="OLF09661.1"/>
    </source>
</evidence>
<sequence length="317" mass="36142">MRIWKNTPKDALLLGFSVVQVALMIWLATRWESWPLVAVLGGGLLLALMTAYNIIVVSHLFTHVPWFTSARLNAAVSLLNSVAIGQSVQAYHLTHVRNHHRFNNDPIGEDGTTRDASSTYRHGHDGEHTPLGRYVTLGALESLAARGRELLLVYRLWRVGPRERTLLSLAHSREPKRRCELRQIQADRAAHSLALTGLALISWQWTLAIYLPAFFVALTLVNVQNYYRHYGADPSSRAADSVSYYGRFYNLIAFNDGYHQEHHLNPGCHWSRLPAVRERRRDHLDAQRRIVSPVPAMLGFLHRDRALLHRPDHEKTP</sequence>
<protein>
    <submittedName>
        <fullName evidence="4">Fatty acid desaturase</fullName>
    </submittedName>
</protein>
<evidence type="ECO:0000259" key="3">
    <source>
        <dbReference type="Pfam" id="PF00487"/>
    </source>
</evidence>
<keyword evidence="2" id="KW-1133">Transmembrane helix</keyword>
<gene>
    <name evidence="4" type="ORF">BLA60_17850</name>
</gene>
<evidence type="ECO:0000256" key="2">
    <source>
        <dbReference type="SAM" id="Phobius"/>
    </source>
</evidence>
<feature type="transmembrane region" description="Helical" evidence="2">
    <location>
        <begin position="12"/>
        <end position="28"/>
    </location>
</feature>
<name>A0A7Z0WKR1_9PSEU</name>
<reference evidence="4 5" key="1">
    <citation type="submission" date="2016-12" db="EMBL/GenBank/DDBJ databases">
        <title>The draft genome sequence of Actinophytocola xinjiangensis.</title>
        <authorList>
            <person name="Wang W."/>
            <person name="Yuan L."/>
        </authorList>
    </citation>
    <scope>NUCLEOTIDE SEQUENCE [LARGE SCALE GENOMIC DNA]</scope>
    <source>
        <strain evidence="4 5">CGMCC 4.4663</strain>
    </source>
</reference>
<comment type="caution">
    <text evidence="4">The sequence shown here is derived from an EMBL/GenBank/DDBJ whole genome shotgun (WGS) entry which is preliminary data.</text>
</comment>
<dbReference type="RefSeq" id="WP_075134052.1">
    <property type="nucleotide sequence ID" value="NZ_MSIF01000008.1"/>
</dbReference>
<evidence type="ECO:0000256" key="1">
    <source>
        <dbReference type="SAM" id="MobiDB-lite"/>
    </source>
</evidence>
<feature type="transmembrane region" description="Helical" evidence="2">
    <location>
        <begin position="34"/>
        <end position="61"/>
    </location>
</feature>
<dbReference type="AlphaFoldDB" id="A0A7Z0WKR1"/>
<dbReference type="InterPro" id="IPR005804">
    <property type="entry name" value="FA_desaturase_dom"/>
</dbReference>
<feature type="region of interest" description="Disordered" evidence="1">
    <location>
        <begin position="102"/>
        <end position="127"/>
    </location>
</feature>
<keyword evidence="2" id="KW-0812">Transmembrane</keyword>
<proteinExistence type="predicted"/>
<feature type="transmembrane region" description="Helical" evidence="2">
    <location>
        <begin position="209"/>
        <end position="227"/>
    </location>
</feature>
<dbReference type="Proteomes" id="UP000185696">
    <property type="component" value="Unassembled WGS sequence"/>
</dbReference>
<evidence type="ECO:0000313" key="5">
    <source>
        <dbReference type="Proteomes" id="UP000185696"/>
    </source>
</evidence>
<dbReference type="GO" id="GO:0042284">
    <property type="term" value="F:sphingolipid delta-4 desaturase activity"/>
    <property type="evidence" value="ECO:0007669"/>
    <property type="project" value="TreeGrafter"/>
</dbReference>
<dbReference type="PANTHER" id="PTHR12879">
    <property type="entry name" value="SPHINGOLIPID DELTA 4 DESATURASE/C-4 HYDROXYLASE PROTEIN DES2"/>
    <property type="match status" value="1"/>
</dbReference>
<accession>A0A7Z0WKR1</accession>
<dbReference type="PANTHER" id="PTHR12879:SF8">
    <property type="entry name" value="SPHINGOLIPID DELTA(4)-DESATURASE DES1"/>
    <property type="match status" value="1"/>
</dbReference>
<feature type="domain" description="Fatty acid desaturase" evidence="3">
    <location>
        <begin position="37"/>
        <end position="286"/>
    </location>
</feature>
<keyword evidence="2" id="KW-0472">Membrane</keyword>